<dbReference type="OrthoDB" id="5307922at2759"/>
<accession>A0A5B0RD16</accession>
<keyword evidence="3" id="KW-1185">Reference proteome</keyword>
<evidence type="ECO:0000313" key="3">
    <source>
        <dbReference type="Proteomes" id="UP000324748"/>
    </source>
</evidence>
<reference evidence="3 4" key="1">
    <citation type="submission" date="2019-05" db="EMBL/GenBank/DDBJ databases">
        <title>Emergence of the Ug99 lineage of the wheat stem rust pathogen through somatic hybridization.</title>
        <authorList>
            <person name="Li F."/>
            <person name="Upadhyaya N.M."/>
            <person name="Sperschneider J."/>
            <person name="Matny O."/>
            <person name="Nguyen-Phuc H."/>
            <person name="Mago R."/>
            <person name="Raley C."/>
            <person name="Miller M.E."/>
            <person name="Silverstein K.A.T."/>
            <person name="Henningsen E."/>
            <person name="Hirsch C.D."/>
            <person name="Visser B."/>
            <person name="Pretorius Z.A."/>
            <person name="Steffenson B.J."/>
            <person name="Schwessinger B."/>
            <person name="Dodds P.N."/>
            <person name="Figueroa M."/>
        </authorList>
    </citation>
    <scope>NUCLEOTIDE SEQUENCE [LARGE SCALE GENOMIC DNA]</scope>
    <source>
        <strain evidence="1">21-0</strain>
        <strain evidence="2 4">Ug99</strain>
    </source>
</reference>
<organism evidence="2 4">
    <name type="scientific">Puccinia graminis f. sp. tritici</name>
    <dbReference type="NCBI Taxonomy" id="56615"/>
    <lineage>
        <taxon>Eukaryota</taxon>
        <taxon>Fungi</taxon>
        <taxon>Dikarya</taxon>
        <taxon>Basidiomycota</taxon>
        <taxon>Pucciniomycotina</taxon>
        <taxon>Pucciniomycetes</taxon>
        <taxon>Pucciniales</taxon>
        <taxon>Pucciniaceae</taxon>
        <taxon>Puccinia</taxon>
    </lineage>
</organism>
<sequence length="95" mass="10294">MESSNAKPAGSSVAVVLHLSDPNEPLNPHRTQVHNVLFDDGQFFASLTSAIIIPKSELNLQSDSLIDSDHPNPENKLIVTRLYQTGLLECNLASA</sequence>
<dbReference type="Proteomes" id="UP000324748">
    <property type="component" value="Unassembled WGS sequence"/>
</dbReference>
<dbReference type="AlphaFoldDB" id="A0A5B0RD16"/>
<evidence type="ECO:0000313" key="4">
    <source>
        <dbReference type="Proteomes" id="UP000325313"/>
    </source>
</evidence>
<proteinExistence type="predicted"/>
<evidence type="ECO:0000313" key="2">
    <source>
        <dbReference type="EMBL" id="KAA1123108.1"/>
    </source>
</evidence>
<dbReference type="Proteomes" id="UP000325313">
    <property type="component" value="Unassembled WGS sequence"/>
</dbReference>
<protein>
    <submittedName>
        <fullName evidence="2">Uncharacterized protein</fullName>
    </submittedName>
</protein>
<evidence type="ECO:0000313" key="1">
    <source>
        <dbReference type="EMBL" id="KAA1071426.1"/>
    </source>
</evidence>
<dbReference type="EMBL" id="VSWC01000170">
    <property type="protein sequence ID" value="KAA1071426.1"/>
    <property type="molecule type" value="Genomic_DNA"/>
</dbReference>
<name>A0A5B0RD16_PUCGR</name>
<dbReference type="EMBL" id="VDEP01000211">
    <property type="protein sequence ID" value="KAA1123108.1"/>
    <property type="molecule type" value="Genomic_DNA"/>
</dbReference>
<gene>
    <name evidence="1" type="ORF">PGT21_006870</name>
    <name evidence="2" type="ORF">PGTUg99_008771</name>
</gene>
<comment type="caution">
    <text evidence="2">The sequence shown here is derived from an EMBL/GenBank/DDBJ whole genome shotgun (WGS) entry which is preliminary data.</text>
</comment>